<evidence type="ECO:0000256" key="1">
    <source>
        <dbReference type="SAM" id="MobiDB-lite"/>
    </source>
</evidence>
<reference evidence="2 3" key="1">
    <citation type="submission" date="2018-08" db="EMBL/GenBank/DDBJ databases">
        <authorList>
            <person name="Laetsch R D."/>
            <person name="Stevens L."/>
            <person name="Kumar S."/>
            <person name="Blaxter L. M."/>
        </authorList>
    </citation>
    <scope>NUCLEOTIDE SEQUENCE [LARGE SCALE GENOMIC DNA]</scope>
</reference>
<gene>
    <name evidence="2" type="ORF">NAV_LOCUS9701</name>
</gene>
<name>A0A498SMR4_ACAVI</name>
<evidence type="ECO:0000313" key="3">
    <source>
        <dbReference type="Proteomes" id="UP000276991"/>
    </source>
</evidence>
<evidence type="ECO:0000313" key="2">
    <source>
        <dbReference type="EMBL" id="VBB34910.1"/>
    </source>
</evidence>
<sequence length="121" mass="13413">MDELHPCVCMSVSQELSGSLQNALACNLQAPPSHFYGIHLSCMSASDERREHHMKITGRLRQSDSELALALTHSLWIGLSLRSTIRCPDRNVPYLMTPPPNFSISPDPSIDPMTSSPQLIQ</sequence>
<protein>
    <submittedName>
        <fullName evidence="2">Uncharacterized protein</fullName>
    </submittedName>
</protein>
<feature type="region of interest" description="Disordered" evidence="1">
    <location>
        <begin position="98"/>
        <end position="121"/>
    </location>
</feature>
<organism evidence="2 3">
    <name type="scientific">Acanthocheilonema viteae</name>
    <name type="common">Filarial nematode worm</name>
    <name type="synonym">Dipetalonema viteae</name>
    <dbReference type="NCBI Taxonomy" id="6277"/>
    <lineage>
        <taxon>Eukaryota</taxon>
        <taxon>Metazoa</taxon>
        <taxon>Ecdysozoa</taxon>
        <taxon>Nematoda</taxon>
        <taxon>Chromadorea</taxon>
        <taxon>Rhabditida</taxon>
        <taxon>Spirurina</taxon>
        <taxon>Spiruromorpha</taxon>
        <taxon>Filarioidea</taxon>
        <taxon>Onchocercidae</taxon>
        <taxon>Acanthocheilonema</taxon>
    </lineage>
</organism>
<dbReference type="AlphaFoldDB" id="A0A498SMR4"/>
<dbReference type="EMBL" id="UPTC01004352">
    <property type="protein sequence ID" value="VBB34910.1"/>
    <property type="molecule type" value="Genomic_DNA"/>
</dbReference>
<keyword evidence="3" id="KW-1185">Reference proteome</keyword>
<accession>A0A498SMR4</accession>
<proteinExistence type="predicted"/>
<dbReference type="Proteomes" id="UP000276991">
    <property type="component" value="Unassembled WGS sequence"/>
</dbReference>
<feature type="compositionally biased region" description="Polar residues" evidence="1">
    <location>
        <begin position="102"/>
        <end position="121"/>
    </location>
</feature>